<feature type="domain" description="Metallo-beta-lactamase" evidence="1">
    <location>
        <begin position="16"/>
        <end position="203"/>
    </location>
</feature>
<dbReference type="SUPFAM" id="SSF56281">
    <property type="entry name" value="Metallo-hydrolase/oxidoreductase"/>
    <property type="match status" value="1"/>
</dbReference>
<evidence type="ECO:0000313" key="3">
    <source>
        <dbReference type="Proteomes" id="UP000602647"/>
    </source>
</evidence>
<dbReference type="SMART" id="SM00849">
    <property type="entry name" value="Lactamase_B"/>
    <property type="match status" value="1"/>
</dbReference>
<evidence type="ECO:0000259" key="1">
    <source>
        <dbReference type="SMART" id="SM00849"/>
    </source>
</evidence>
<dbReference type="Proteomes" id="UP000602647">
    <property type="component" value="Unassembled WGS sequence"/>
</dbReference>
<accession>A0A923SRN1</accession>
<dbReference type="RefSeq" id="WP_187303868.1">
    <property type="nucleotide sequence ID" value="NZ_JACRYT010000018.1"/>
</dbReference>
<dbReference type="AlphaFoldDB" id="A0A923SRN1"/>
<dbReference type="Gene3D" id="3.60.15.10">
    <property type="entry name" value="Ribonuclease Z/Hydroxyacylglutathione hydrolase-like"/>
    <property type="match status" value="1"/>
</dbReference>
<gene>
    <name evidence="2" type="ORF">H9L42_13150</name>
</gene>
<dbReference type="CDD" id="cd07743">
    <property type="entry name" value="metallo-hydrolase-like_MBL-fold"/>
    <property type="match status" value="1"/>
</dbReference>
<dbReference type="InterPro" id="IPR050855">
    <property type="entry name" value="NDM-1-like"/>
</dbReference>
<dbReference type="PANTHER" id="PTHR42951">
    <property type="entry name" value="METALLO-BETA-LACTAMASE DOMAIN-CONTAINING"/>
    <property type="match status" value="1"/>
</dbReference>
<name>A0A923SRN1_9FIRM</name>
<dbReference type="EMBL" id="JACRYT010000018">
    <property type="protein sequence ID" value="MBC6680770.1"/>
    <property type="molecule type" value="Genomic_DNA"/>
</dbReference>
<dbReference type="Pfam" id="PF00753">
    <property type="entry name" value="Lactamase_B"/>
    <property type="match status" value="1"/>
</dbReference>
<protein>
    <submittedName>
        <fullName evidence="2">MBL fold metallo-hydrolase</fullName>
    </submittedName>
</protein>
<organism evidence="2 3">
    <name type="scientific">Zhenpiania hominis</name>
    <dbReference type="NCBI Taxonomy" id="2763644"/>
    <lineage>
        <taxon>Bacteria</taxon>
        <taxon>Bacillati</taxon>
        <taxon>Bacillota</taxon>
        <taxon>Clostridia</taxon>
        <taxon>Peptostreptococcales</taxon>
        <taxon>Anaerovoracaceae</taxon>
        <taxon>Zhenpiania</taxon>
    </lineage>
</organism>
<comment type="caution">
    <text evidence="2">The sequence shown here is derived from an EMBL/GenBank/DDBJ whole genome shotgun (WGS) entry which is preliminary data.</text>
</comment>
<evidence type="ECO:0000313" key="2">
    <source>
        <dbReference type="EMBL" id="MBC6680770.1"/>
    </source>
</evidence>
<keyword evidence="3" id="KW-1185">Reference proteome</keyword>
<proteinExistence type="predicted"/>
<dbReference type="InterPro" id="IPR036866">
    <property type="entry name" value="RibonucZ/Hydroxyglut_hydro"/>
</dbReference>
<dbReference type="PANTHER" id="PTHR42951:SF14">
    <property type="entry name" value="METALLO-BETA-LACTAMASE SUPERFAMILY PROTEIN"/>
    <property type="match status" value="1"/>
</dbReference>
<sequence>MFELIQAGEKTYYINNRNIMGLYCLNDKEVCLIDTGDGEKAAAAIQEILEEKGWSLKFIINTHTHIDHLGGNAYLMDKWKCPAYATNVDNAFANHKILEASYMFGGYPCEELRRIFAHPGPLGFRDIENFELPQGLDMIHLPGHSFGMIGIKTSDDVWFIGDSVLNWKSLEKYQFGYLVDVEGYLNTLALLKTLEGNLFIPTHGKAETDIRPLADGNQNNIKNNMDVILEICRGGKNFDLILREIFTHYRIAPRMSQYVLIGSTLRCYLTCLQERGKLRFRFENNILIWETL</sequence>
<reference evidence="2" key="1">
    <citation type="submission" date="2020-08" db="EMBL/GenBank/DDBJ databases">
        <title>Genome public.</title>
        <authorList>
            <person name="Liu C."/>
            <person name="Sun Q."/>
        </authorList>
    </citation>
    <scope>NUCLEOTIDE SEQUENCE</scope>
    <source>
        <strain evidence="2">BX12</strain>
    </source>
</reference>
<dbReference type="InterPro" id="IPR001279">
    <property type="entry name" value="Metallo-B-lactamas"/>
</dbReference>